<evidence type="ECO:0000313" key="12">
    <source>
        <dbReference type="Proteomes" id="UP001162162"/>
    </source>
</evidence>
<keyword evidence="5 9" id="KW-1133">Transmembrane helix</keyword>
<keyword evidence="12" id="KW-1185">Reference proteome</keyword>
<dbReference type="EMBL" id="JAPWTK010000077">
    <property type="protein sequence ID" value="KAJ8951926.1"/>
    <property type="molecule type" value="Genomic_DNA"/>
</dbReference>
<evidence type="ECO:0000256" key="9">
    <source>
        <dbReference type="SAM" id="Phobius"/>
    </source>
</evidence>
<dbReference type="AlphaFoldDB" id="A0AAV8YKV0"/>
<dbReference type="InterPro" id="IPR051622">
    <property type="entry name" value="R-tyr_protein_phosphatases"/>
</dbReference>
<evidence type="ECO:0000256" key="3">
    <source>
        <dbReference type="ARBA" id="ARBA00022729"/>
    </source>
</evidence>
<evidence type="ECO:0000256" key="6">
    <source>
        <dbReference type="ARBA" id="ARBA00023136"/>
    </source>
</evidence>
<feature type="transmembrane region" description="Helical" evidence="9">
    <location>
        <begin position="102"/>
        <end position="128"/>
    </location>
</feature>
<feature type="domain" description="Receptor-type tyrosine-protein phosphatase U-like Fn3" evidence="10">
    <location>
        <begin position="16"/>
        <end position="75"/>
    </location>
</feature>
<proteinExistence type="predicted"/>
<evidence type="ECO:0000256" key="4">
    <source>
        <dbReference type="ARBA" id="ARBA00022737"/>
    </source>
</evidence>
<dbReference type="InterPro" id="IPR057598">
    <property type="entry name" value="Fn3_PTPRU"/>
</dbReference>
<evidence type="ECO:0000256" key="8">
    <source>
        <dbReference type="ARBA" id="ARBA00023180"/>
    </source>
</evidence>
<keyword evidence="7" id="KW-1015">Disulfide bond</keyword>
<evidence type="ECO:0000256" key="1">
    <source>
        <dbReference type="ARBA" id="ARBA00004479"/>
    </source>
</evidence>
<comment type="subcellular location">
    <subcellularLocation>
        <location evidence="1">Membrane</location>
        <topology evidence="1">Single-pass type I membrane protein</topology>
    </subcellularLocation>
</comment>
<dbReference type="Proteomes" id="UP001162162">
    <property type="component" value="Unassembled WGS sequence"/>
</dbReference>
<dbReference type="Pfam" id="PF23144">
    <property type="entry name" value="Fn3_PTPRU"/>
    <property type="match status" value="1"/>
</dbReference>
<keyword evidence="2 9" id="KW-0812">Transmembrane</keyword>
<keyword evidence="3" id="KW-0732">Signal</keyword>
<keyword evidence="6 9" id="KW-0472">Membrane</keyword>
<evidence type="ECO:0000256" key="7">
    <source>
        <dbReference type="ARBA" id="ARBA00023157"/>
    </source>
</evidence>
<organism evidence="11 12">
    <name type="scientific">Aromia moschata</name>
    <dbReference type="NCBI Taxonomy" id="1265417"/>
    <lineage>
        <taxon>Eukaryota</taxon>
        <taxon>Metazoa</taxon>
        <taxon>Ecdysozoa</taxon>
        <taxon>Arthropoda</taxon>
        <taxon>Hexapoda</taxon>
        <taxon>Insecta</taxon>
        <taxon>Pterygota</taxon>
        <taxon>Neoptera</taxon>
        <taxon>Endopterygota</taxon>
        <taxon>Coleoptera</taxon>
        <taxon>Polyphaga</taxon>
        <taxon>Cucujiformia</taxon>
        <taxon>Chrysomeloidea</taxon>
        <taxon>Cerambycidae</taxon>
        <taxon>Cerambycinae</taxon>
        <taxon>Callichromatini</taxon>
        <taxon>Aromia</taxon>
    </lineage>
</organism>
<gene>
    <name evidence="11" type="ORF">NQ318_013592</name>
</gene>
<comment type="caution">
    <text evidence="11">The sequence shown here is derived from an EMBL/GenBank/DDBJ whole genome shotgun (WGS) entry which is preliminary data.</text>
</comment>
<evidence type="ECO:0000256" key="2">
    <source>
        <dbReference type="ARBA" id="ARBA00022692"/>
    </source>
</evidence>
<evidence type="ECO:0000313" key="11">
    <source>
        <dbReference type="EMBL" id="KAJ8951926.1"/>
    </source>
</evidence>
<reference evidence="11" key="1">
    <citation type="journal article" date="2023" name="Insect Mol. Biol.">
        <title>Genome sequencing provides insights into the evolution of gene families encoding plant cell wall-degrading enzymes in longhorned beetles.</title>
        <authorList>
            <person name="Shin N.R."/>
            <person name="Okamura Y."/>
            <person name="Kirsch R."/>
            <person name="Pauchet Y."/>
        </authorList>
    </citation>
    <scope>NUCLEOTIDE SEQUENCE</scope>
    <source>
        <strain evidence="11">AMC_N1</strain>
    </source>
</reference>
<dbReference type="PANTHER" id="PTHR24051:SF9">
    <property type="entry name" value="FIBRONECTIN TYPE-III DOMAIN-CONTAINING PROTEIN"/>
    <property type="match status" value="1"/>
</dbReference>
<sequence>MKDSKRTVFCLMTKLKKNGLSYYVAAELPPSDIDKVFIVGDGGYYGKYYNAPLDLKSNYNVLLAVVSELNGIRKIAYSDAGVTGNDVIILGVNEEELGDSPAVIIGLSIAIGLLSFMLIAGIIVFIILKSRVVSRRQRLSDNQELTLQGPMIEVENSGYIHEDDHVPVNHYRNLKQKVRSIPTNQLKIEPTNLLGVGKYGRVNSGTIRE</sequence>
<evidence type="ECO:0000256" key="5">
    <source>
        <dbReference type="ARBA" id="ARBA00022989"/>
    </source>
</evidence>
<keyword evidence="8" id="KW-0325">Glycoprotein</keyword>
<name>A0AAV8YKV0_9CUCU</name>
<dbReference type="PANTHER" id="PTHR24051">
    <property type="entry name" value="SUSHI DOMAIN-CONTAINING PROTEIN 1"/>
    <property type="match status" value="1"/>
</dbReference>
<protein>
    <recommendedName>
        <fullName evidence="10">Receptor-type tyrosine-protein phosphatase U-like Fn3 domain-containing protein</fullName>
    </recommendedName>
</protein>
<accession>A0AAV8YKV0</accession>
<keyword evidence="4" id="KW-0677">Repeat</keyword>
<dbReference type="GO" id="GO:0016020">
    <property type="term" value="C:membrane"/>
    <property type="evidence" value="ECO:0007669"/>
    <property type="project" value="UniProtKB-SubCell"/>
</dbReference>
<evidence type="ECO:0000259" key="10">
    <source>
        <dbReference type="Pfam" id="PF23144"/>
    </source>
</evidence>